<evidence type="ECO:0000313" key="2">
    <source>
        <dbReference type="Proteomes" id="UP000784294"/>
    </source>
</evidence>
<proteinExistence type="predicted"/>
<organism evidence="1 2">
    <name type="scientific">Protopolystoma xenopodis</name>
    <dbReference type="NCBI Taxonomy" id="117903"/>
    <lineage>
        <taxon>Eukaryota</taxon>
        <taxon>Metazoa</taxon>
        <taxon>Spiralia</taxon>
        <taxon>Lophotrochozoa</taxon>
        <taxon>Platyhelminthes</taxon>
        <taxon>Monogenea</taxon>
        <taxon>Polyopisthocotylea</taxon>
        <taxon>Polystomatidea</taxon>
        <taxon>Polystomatidae</taxon>
        <taxon>Protopolystoma</taxon>
    </lineage>
</organism>
<keyword evidence="2" id="KW-1185">Reference proteome</keyword>
<accession>A0A448XHH9</accession>
<sequence length="154" mass="17071">MLCSDKVDNQRHLACVSKFAIVSTNLAAWRKRAGGASQSQQCKYRDPTVTTWEKPCPNPSLPLLQVCASHLVQLNPAPPFLRLSAEQTPEALSSYNAEKTVDLKSSVTQLPVLPEDIALCDDIHNHSNIKIESTSSICLFCSHDIFICLLKFLF</sequence>
<dbReference type="AlphaFoldDB" id="A0A448XHH9"/>
<name>A0A448XHH9_9PLAT</name>
<comment type="caution">
    <text evidence="1">The sequence shown here is derived from an EMBL/GenBank/DDBJ whole genome shotgun (WGS) entry which is preliminary data.</text>
</comment>
<evidence type="ECO:0000313" key="1">
    <source>
        <dbReference type="EMBL" id="VEL36572.1"/>
    </source>
</evidence>
<dbReference type="EMBL" id="CAAALY010252618">
    <property type="protein sequence ID" value="VEL36572.1"/>
    <property type="molecule type" value="Genomic_DNA"/>
</dbReference>
<dbReference type="Proteomes" id="UP000784294">
    <property type="component" value="Unassembled WGS sequence"/>
</dbReference>
<gene>
    <name evidence="1" type="ORF">PXEA_LOCUS30012</name>
</gene>
<protein>
    <submittedName>
        <fullName evidence="1">Uncharacterized protein</fullName>
    </submittedName>
</protein>
<dbReference type="OrthoDB" id="6235707at2759"/>
<reference evidence="1" key="1">
    <citation type="submission" date="2018-11" db="EMBL/GenBank/DDBJ databases">
        <authorList>
            <consortium name="Pathogen Informatics"/>
        </authorList>
    </citation>
    <scope>NUCLEOTIDE SEQUENCE</scope>
</reference>